<evidence type="ECO:0000256" key="1">
    <source>
        <dbReference type="SAM" id="MobiDB-lite"/>
    </source>
</evidence>
<organism evidence="2 3">
    <name type="scientific">Acrasis kona</name>
    <dbReference type="NCBI Taxonomy" id="1008807"/>
    <lineage>
        <taxon>Eukaryota</taxon>
        <taxon>Discoba</taxon>
        <taxon>Heterolobosea</taxon>
        <taxon>Tetramitia</taxon>
        <taxon>Eutetramitia</taxon>
        <taxon>Acrasidae</taxon>
        <taxon>Acrasis</taxon>
    </lineage>
</organism>
<dbReference type="GO" id="GO:0015629">
    <property type="term" value="C:actin cytoskeleton"/>
    <property type="evidence" value="ECO:0007669"/>
    <property type="project" value="InterPro"/>
</dbReference>
<dbReference type="EMBL" id="JAOPGA020001380">
    <property type="protein sequence ID" value="KAL0487890.1"/>
    <property type="molecule type" value="Genomic_DNA"/>
</dbReference>
<dbReference type="InterPro" id="IPR028994">
    <property type="entry name" value="Integrin_alpha_N"/>
</dbReference>
<proteinExistence type="predicted"/>
<dbReference type="GO" id="GO:0030027">
    <property type="term" value="C:lamellipodium"/>
    <property type="evidence" value="ECO:0007669"/>
    <property type="project" value="TreeGrafter"/>
</dbReference>
<sequence>MYLPTNKYSLCVLDDIKDHNNTIPPSQRHNFVFLATTNNVYCIQPQFDDATAISMQEIPIYTIARIPADTEIVSMTAFRHNEEKIVLAIAITIAEERPSRGYLYLFIFTEDELIMKRVLRQPQDNLLRSFPLRYVPMQLLRKRVELQGSISNILLLSGLDKSVHCFATVPPEQGYNVPQIQFMELDSYEYMKDLFPSLLHLPASALCIDIFETETHQITAIGCQNGFLRLTVLSKSRQGEVLENAPLFMNGPVNSLRLFRVRSQCEDINNPTACHPFVGNLLKQMTGCDVDSKTKSTELSDDVDLGYNILQCLNLVVGEAMGRVTLFRNVEQNLLEDAIVLVPEVIKKDSTPFSFTSTPPYNLSRRSSVTSNSSIPPSPSSLTQTRQDSVLCVNYFDIDADGLNEILIGTYSKKMLVFKMNTYNNQYELAEIYKYPSPVYCIEPVDINCDGVVELVVSSMHNLHIMQPDLEEMQKKVIDRLTTMMDFLFPK</sequence>
<dbReference type="GO" id="GO:1904262">
    <property type="term" value="P:negative regulation of TORC1 signaling"/>
    <property type="evidence" value="ECO:0007669"/>
    <property type="project" value="TreeGrafter"/>
</dbReference>
<dbReference type="GO" id="GO:0051015">
    <property type="term" value="F:actin filament binding"/>
    <property type="evidence" value="ECO:0007669"/>
    <property type="project" value="TreeGrafter"/>
</dbReference>
<accession>A0AAW2ZGF6</accession>
<evidence type="ECO:0000313" key="3">
    <source>
        <dbReference type="Proteomes" id="UP001431209"/>
    </source>
</evidence>
<dbReference type="GO" id="GO:0034198">
    <property type="term" value="P:cellular response to amino acid starvation"/>
    <property type="evidence" value="ECO:0007669"/>
    <property type="project" value="TreeGrafter"/>
</dbReference>
<dbReference type="SUPFAM" id="SSF69318">
    <property type="entry name" value="Integrin alpha N-terminal domain"/>
    <property type="match status" value="1"/>
</dbReference>
<reference evidence="2 3" key="1">
    <citation type="submission" date="2024-03" db="EMBL/GenBank/DDBJ databases">
        <title>The Acrasis kona genome and developmental transcriptomes reveal deep origins of eukaryotic multicellular pathways.</title>
        <authorList>
            <person name="Sheikh S."/>
            <person name="Fu C.-J."/>
            <person name="Brown M.W."/>
            <person name="Baldauf S.L."/>
        </authorList>
    </citation>
    <scope>NUCLEOTIDE SEQUENCE [LARGE SCALE GENOMIC DNA]</scope>
    <source>
        <strain evidence="2 3">ATCC MYA-3509</strain>
    </source>
</reference>
<keyword evidence="3" id="KW-1185">Reference proteome</keyword>
<dbReference type="GO" id="GO:0007015">
    <property type="term" value="P:actin filament organization"/>
    <property type="evidence" value="ECO:0007669"/>
    <property type="project" value="InterPro"/>
</dbReference>
<comment type="caution">
    <text evidence="2">The sequence shown here is derived from an EMBL/GenBank/DDBJ whole genome shotgun (WGS) entry which is preliminary data.</text>
</comment>
<evidence type="ECO:0000313" key="2">
    <source>
        <dbReference type="EMBL" id="KAL0487890.1"/>
    </source>
</evidence>
<dbReference type="Proteomes" id="UP001431209">
    <property type="component" value="Unassembled WGS sequence"/>
</dbReference>
<gene>
    <name evidence="2" type="ORF">AKO1_000101</name>
</gene>
<dbReference type="PANTHER" id="PTHR15435">
    <property type="entry name" value="KICSTOR COMPLEX PROTEIN KAPTIN"/>
    <property type="match status" value="1"/>
</dbReference>
<dbReference type="AlphaFoldDB" id="A0AAW2ZGF6"/>
<name>A0AAW2ZGF6_9EUKA</name>
<dbReference type="PANTHER" id="PTHR15435:SF2">
    <property type="entry name" value="KICSTOR COMPLEX PROTEIN KAPTIN"/>
    <property type="match status" value="1"/>
</dbReference>
<feature type="region of interest" description="Disordered" evidence="1">
    <location>
        <begin position="357"/>
        <end position="384"/>
    </location>
</feature>
<dbReference type="InterPro" id="IPR029982">
    <property type="entry name" value="Kptn"/>
</dbReference>
<protein>
    <submittedName>
        <fullName evidence="2">Kaptin</fullName>
    </submittedName>
</protein>
<feature type="compositionally biased region" description="Low complexity" evidence="1">
    <location>
        <begin position="362"/>
        <end position="383"/>
    </location>
</feature>